<dbReference type="FunFam" id="3.30.420.40:FF:000209">
    <property type="entry name" value="Phosphotransferase"/>
    <property type="match status" value="1"/>
</dbReference>
<dbReference type="GO" id="GO:0005829">
    <property type="term" value="C:cytosol"/>
    <property type="evidence" value="ECO:0007669"/>
    <property type="project" value="TreeGrafter"/>
</dbReference>
<comment type="pathway">
    <text evidence="1">Carbohydrate metabolism; hexose metabolism.</text>
</comment>
<organism evidence="6 7">
    <name type="scientific">Caenorhabditis japonica</name>
    <dbReference type="NCBI Taxonomy" id="281687"/>
    <lineage>
        <taxon>Eukaryota</taxon>
        <taxon>Metazoa</taxon>
        <taxon>Ecdysozoa</taxon>
        <taxon>Nematoda</taxon>
        <taxon>Chromadorea</taxon>
        <taxon>Rhabditida</taxon>
        <taxon>Rhabditina</taxon>
        <taxon>Rhabditomorpha</taxon>
        <taxon>Rhabditoidea</taxon>
        <taxon>Rhabditidae</taxon>
        <taxon>Peloderinae</taxon>
        <taxon>Caenorhabditis</taxon>
    </lineage>
</organism>
<accession>A0A8R1EWY6</accession>
<keyword evidence="7" id="KW-1185">Reference proteome</keyword>
<dbReference type="Proteomes" id="UP000005237">
    <property type="component" value="Unassembled WGS sequence"/>
</dbReference>
<keyword evidence="4" id="KW-0808">Transferase</keyword>
<keyword evidence="4" id="KW-0067">ATP-binding</keyword>
<comment type="similarity">
    <text evidence="4">Belongs to the hexokinase family.</text>
</comment>
<evidence type="ECO:0000256" key="2">
    <source>
        <dbReference type="ARBA" id="ARBA00044613"/>
    </source>
</evidence>
<dbReference type="PRINTS" id="PR00475">
    <property type="entry name" value="HEXOKINASE"/>
</dbReference>
<dbReference type="GO" id="GO:0001678">
    <property type="term" value="P:intracellular glucose homeostasis"/>
    <property type="evidence" value="ECO:0007669"/>
    <property type="project" value="InterPro"/>
</dbReference>
<evidence type="ECO:0000313" key="7">
    <source>
        <dbReference type="Proteomes" id="UP000005237"/>
    </source>
</evidence>
<evidence type="ECO:0000256" key="1">
    <source>
        <dbReference type="ARBA" id="ARBA00005028"/>
    </source>
</evidence>
<dbReference type="GO" id="GO:0006006">
    <property type="term" value="P:glucose metabolic process"/>
    <property type="evidence" value="ECO:0007669"/>
    <property type="project" value="TreeGrafter"/>
</dbReference>
<dbReference type="AlphaFoldDB" id="A0A8R1EWY6"/>
<dbReference type="GO" id="GO:0005536">
    <property type="term" value="F:D-glucose binding"/>
    <property type="evidence" value="ECO:0007669"/>
    <property type="project" value="InterPro"/>
</dbReference>
<dbReference type="Gene3D" id="3.30.420.40">
    <property type="match status" value="1"/>
</dbReference>
<evidence type="ECO:0000256" key="3">
    <source>
        <dbReference type="ARBA" id="ARBA00048160"/>
    </source>
</evidence>
<keyword evidence="4" id="KW-0324">Glycolysis</keyword>
<comment type="catalytic activity">
    <reaction evidence="2">
        <text>a D-hexose + ATP = a D-hexose 6-phosphate + ADP + H(+)</text>
        <dbReference type="Rhea" id="RHEA:22740"/>
        <dbReference type="ChEBI" id="CHEBI:4194"/>
        <dbReference type="ChEBI" id="CHEBI:15378"/>
        <dbReference type="ChEBI" id="CHEBI:30616"/>
        <dbReference type="ChEBI" id="CHEBI:229467"/>
        <dbReference type="ChEBI" id="CHEBI:456216"/>
        <dbReference type="EC" id="2.7.1.1"/>
    </reaction>
    <physiologicalReaction direction="left-to-right" evidence="2">
        <dbReference type="Rhea" id="RHEA:22741"/>
    </physiologicalReaction>
</comment>
<keyword evidence="4" id="KW-0547">Nucleotide-binding</keyword>
<reference evidence="6" key="2">
    <citation type="submission" date="2022-06" db="UniProtKB">
        <authorList>
            <consortium name="EnsemblMetazoa"/>
        </authorList>
    </citation>
    <scope>IDENTIFICATION</scope>
    <source>
        <strain evidence="6">DF5081</strain>
    </source>
</reference>
<protein>
    <recommendedName>
        <fullName evidence="4">Phosphotransferase</fullName>
        <ecNumber evidence="4">2.7.1.-</ecNumber>
    </recommendedName>
</protein>
<keyword evidence="4" id="KW-0418">Kinase</keyword>
<dbReference type="SUPFAM" id="SSF53067">
    <property type="entry name" value="Actin-like ATPase domain"/>
    <property type="match status" value="1"/>
</dbReference>
<dbReference type="Pfam" id="PF00349">
    <property type="entry name" value="Hexokinase_1"/>
    <property type="match status" value="1"/>
</dbReference>
<feature type="domain" description="Hexokinase N-terminal" evidence="5">
    <location>
        <begin position="44"/>
        <end position="238"/>
    </location>
</feature>
<dbReference type="GO" id="GO:0004340">
    <property type="term" value="F:glucokinase activity"/>
    <property type="evidence" value="ECO:0007669"/>
    <property type="project" value="TreeGrafter"/>
</dbReference>
<dbReference type="Gene3D" id="1.10.287.1250">
    <property type="match status" value="1"/>
</dbReference>
<dbReference type="PANTHER" id="PTHR19443:SF77">
    <property type="entry name" value="PHOSPHOTRANSFERASE"/>
    <property type="match status" value="1"/>
</dbReference>
<evidence type="ECO:0000313" key="6">
    <source>
        <dbReference type="EnsemblMetazoa" id="CJA42427a.1"/>
    </source>
</evidence>
<dbReference type="InterPro" id="IPR022672">
    <property type="entry name" value="Hexokinase_N"/>
</dbReference>
<dbReference type="EC" id="2.7.1.-" evidence="4"/>
<dbReference type="GO" id="GO:0005739">
    <property type="term" value="C:mitochondrion"/>
    <property type="evidence" value="ECO:0007669"/>
    <property type="project" value="TreeGrafter"/>
</dbReference>
<dbReference type="InterPro" id="IPR043129">
    <property type="entry name" value="ATPase_NBD"/>
</dbReference>
<comment type="catalytic activity">
    <reaction evidence="3">
        <text>D-glucose + ATP = D-glucose 6-phosphate + ADP + H(+)</text>
        <dbReference type="Rhea" id="RHEA:17825"/>
        <dbReference type="ChEBI" id="CHEBI:4167"/>
        <dbReference type="ChEBI" id="CHEBI:15378"/>
        <dbReference type="ChEBI" id="CHEBI:30616"/>
        <dbReference type="ChEBI" id="CHEBI:61548"/>
        <dbReference type="ChEBI" id="CHEBI:456216"/>
        <dbReference type="EC" id="2.7.1.1"/>
    </reaction>
    <physiologicalReaction direction="left-to-right" evidence="3">
        <dbReference type="Rhea" id="RHEA:17826"/>
    </physiologicalReaction>
</comment>
<dbReference type="GO" id="GO:0005524">
    <property type="term" value="F:ATP binding"/>
    <property type="evidence" value="ECO:0007669"/>
    <property type="project" value="UniProtKB-UniRule"/>
</dbReference>
<sequence length="260" mass="28760">MLGLIGLGVEYRLWRSKTQPRSKRSPTTPLAKMASKLNEESISLESVMAEFKLSNTTLRRMMSHMSDNMDRGLESGLERSTIAMLPSFVPELPNGKERGKFVAMDLGGTNLRVMLMELEPGEPMRTKQFNTRMPNSAMHGTGEKLFDYIAKALSDFLIERELADENLPVGFTFSYPCDQTGLRSATLLRWTKGVTATGCVGEDVVQLLEDAIKRDGRVKVEIVALINDTVGTMVAAAYEAGGQCDIGVIIGNFFNVFSKY</sequence>
<dbReference type="GO" id="GO:0008865">
    <property type="term" value="F:fructokinase activity"/>
    <property type="evidence" value="ECO:0007669"/>
    <property type="project" value="TreeGrafter"/>
</dbReference>
<dbReference type="PROSITE" id="PS51748">
    <property type="entry name" value="HEXOKINASE_2"/>
    <property type="match status" value="1"/>
</dbReference>
<evidence type="ECO:0000259" key="5">
    <source>
        <dbReference type="Pfam" id="PF00349"/>
    </source>
</evidence>
<proteinExistence type="inferred from homology"/>
<dbReference type="EnsemblMetazoa" id="CJA42427a.1">
    <property type="protein sequence ID" value="CJA42427a.1"/>
    <property type="gene ID" value="WBGene00218275"/>
</dbReference>
<dbReference type="InterPro" id="IPR001312">
    <property type="entry name" value="Hexokinase"/>
</dbReference>
<evidence type="ECO:0000256" key="4">
    <source>
        <dbReference type="RuleBase" id="RU362007"/>
    </source>
</evidence>
<dbReference type="GO" id="GO:0006096">
    <property type="term" value="P:glycolytic process"/>
    <property type="evidence" value="ECO:0007669"/>
    <property type="project" value="UniProtKB-KW"/>
</dbReference>
<name>A0A8R1EWY6_CAEJA</name>
<dbReference type="PANTHER" id="PTHR19443">
    <property type="entry name" value="HEXOKINASE"/>
    <property type="match status" value="1"/>
</dbReference>
<reference evidence="7" key="1">
    <citation type="submission" date="2010-08" db="EMBL/GenBank/DDBJ databases">
        <authorList>
            <consortium name="Caenorhabditis japonica Sequencing Consortium"/>
            <person name="Wilson R.K."/>
        </authorList>
    </citation>
    <scope>NUCLEOTIDE SEQUENCE [LARGE SCALE GENOMIC DNA]</scope>
    <source>
        <strain evidence="7">DF5081</strain>
    </source>
</reference>